<keyword evidence="2" id="KW-0472">Membrane</keyword>
<name>A0ABP2R0L0_STRRT</name>
<dbReference type="GO" id="GO:0006508">
    <property type="term" value="P:proteolysis"/>
    <property type="evidence" value="ECO:0007669"/>
    <property type="project" value="UniProtKB-KW"/>
</dbReference>
<feature type="transmembrane region" description="Helical" evidence="2">
    <location>
        <begin position="85"/>
        <end position="106"/>
    </location>
</feature>
<evidence type="ECO:0000313" key="5">
    <source>
        <dbReference type="Proteomes" id="UP000007815"/>
    </source>
</evidence>
<comment type="caution">
    <text evidence="4">The sequence shown here is derived from an EMBL/GenBank/DDBJ whole genome shotgun (WGS) entry which is preliminary data.</text>
</comment>
<organism evidence="4 5">
    <name type="scientific">Streptococcus ratti FA-1 = DSM 20564</name>
    <dbReference type="NCBI Taxonomy" id="699248"/>
    <lineage>
        <taxon>Bacteria</taxon>
        <taxon>Bacillati</taxon>
        <taxon>Bacillota</taxon>
        <taxon>Bacilli</taxon>
        <taxon>Lactobacillales</taxon>
        <taxon>Streptococcaceae</taxon>
        <taxon>Streptococcus</taxon>
    </lineage>
</organism>
<dbReference type="Proteomes" id="UP000007815">
    <property type="component" value="Unassembled WGS sequence"/>
</dbReference>
<evidence type="ECO:0000313" key="4">
    <source>
        <dbReference type="EMBL" id="EJN94648.1"/>
    </source>
</evidence>
<protein>
    <submittedName>
        <fullName evidence="4">CAAX amino protease</fullName>
    </submittedName>
</protein>
<keyword evidence="2" id="KW-1133">Transmembrane helix</keyword>
<evidence type="ECO:0000259" key="3">
    <source>
        <dbReference type="Pfam" id="PF02517"/>
    </source>
</evidence>
<comment type="similarity">
    <text evidence="1">Belongs to the UPF0177 family.</text>
</comment>
<proteinExistence type="inferred from homology"/>
<accession>A0ABP2R0L0</accession>
<dbReference type="InterPro" id="IPR003675">
    <property type="entry name" value="Rce1/LyrA-like_dom"/>
</dbReference>
<dbReference type="Pfam" id="PF02517">
    <property type="entry name" value="Rce1-like"/>
    <property type="match status" value="1"/>
</dbReference>
<dbReference type="RefSeq" id="WP_003089856.1">
    <property type="nucleotide sequence ID" value="NZ_AJTZ01000005.1"/>
</dbReference>
<keyword evidence="2" id="KW-0812">Transmembrane</keyword>
<feature type="transmembrane region" description="Helical" evidence="2">
    <location>
        <begin position="144"/>
        <end position="167"/>
    </location>
</feature>
<gene>
    <name evidence="4" type="ORF">SRA_08941</name>
</gene>
<dbReference type="GO" id="GO:0008233">
    <property type="term" value="F:peptidase activity"/>
    <property type="evidence" value="ECO:0007669"/>
    <property type="project" value="UniProtKB-KW"/>
</dbReference>
<sequence length="212" mass="23979">MNNKKLYSIYLLPTLLQIIFFTAIAGLFQKAGFELGYHSFLGMLLIVLAGISSALWGVIYQKNCHGKSPLEILKEFFDVRQPMQVYLFVIAFLVIDFGAIIIGNGFRVGSIWLPFLFFLKALVFGGIEEIGWRYSFQPDLEKKLSYALATIITFICWGVWHILFFYIDGSLTSVGLPSFLLGLLTNSFILSALFVYSKSLWICAMTHALIMP</sequence>
<keyword evidence="4" id="KW-0645">Protease</keyword>
<keyword evidence="4" id="KW-0378">Hydrolase</keyword>
<feature type="transmembrane region" description="Helical" evidence="2">
    <location>
        <begin position="179"/>
        <end position="196"/>
    </location>
</feature>
<feature type="transmembrane region" description="Helical" evidence="2">
    <location>
        <begin position="7"/>
        <end position="28"/>
    </location>
</feature>
<dbReference type="EMBL" id="AJTZ01000005">
    <property type="protein sequence ID" value="EJN94648.1"/>
    <property type="molecule type" value="Genomic_DNA"/>
</dbReference>
<feature type="domain" description="CAAX prenyl protease 2/Lysostaphin resistance protein A-like" evidence="3">
    <location>
        <begin position="112"/>
        <end position="210"/>
    </location>
</feature>
<reference evidence="4 5" key="1">
    <citation type="submission" date="2009-12" db="EMBL/GenBank/DDBJ databases">
        <authorList>
            <person name="Lefebure T."/>
            <person name="Cornejo O.E."/>
            <person name="Pavinski Bitar P.D."/>
            <person name="Lang P."/>
            <person name="Stanhope M.J."/>
        </authorList>
    </citation>
    <scope>NUCLEOTIDE SEQUENCE [LARGE SCALE GENOMIC DNA]</scope>
    <source>
        <strain evidence="4 5">FA-1</strain>
    </source>
</reference>
<keyword evidence="5" id="KW-1185">Reference proteome</keyword>
<feature type="transmembrane region" description="Helical" evidence="2">
    <location>
        <begin position="112"/>
        <end position="132"/>
    </location>
</feature>
<evidence type="ECO:0000256" key="2">
    <source>
        <dbReference type="SAM" id="Phobius"/>
    </source>
</evidence>
<evidence type="ECO:0000256" key="1">
    <source>
        <dbReference type="ARBA" id="ARBA00009067"/>
    </source>
</evidence>
<feature type="transmembrane region" description="Helical" evidence="2">
    <location>
        <begin position="40"/>
        <end position="60"/>
    </location>
</feature>